<evidence type="ECO:0000256" key="4">
    <source>
        <dbReference type="ARBA" id="ARBA00023121"/>
    </source>
</evidence>
<evidence type="ECO:0000259" key="7">
    <source>
        <dbReference type="PROSITE" id="PS50195"/>
    </source>
</evidence>
<name>A0ABD2KEL7_9BILA</name>
<dbReference type="InterPro" id="IPR036034">
    <property type="entry name" value="PDZ_sf"/>
</dbReference>
<dbReference type="Gene3D" id="2.30.42.10">
    <property type="match status" value="1"/>
</dbReference>
<reference evidence="8 9" key="1">
    <citation type="submission" date="2024-10" db="EMBL/GenBank/DDBJ databases">
        <authorList>
            <person name="Kim D."/>
        </authorList>
    </citation>
    <scope>NUCLEOTIDE SEQUENCE [LARGE SCALE GENOMIC DNA]</scope>
    <source>
        <strain evidence="8">BH-2024</strain>
    </source>
</reference>
<organism evidence="8 9">
    <name type="scientific">Heterodera trifolii</name>
    <dbReference type="NCBI Taxonomy" id="157864"/>
    <lineage>
        <taxon>Eukaryota</taxon>
        <taxon>Metazoa</taxon>
        <taxon>Ecdysozoa</taxon>
        <taxon>Nematoda</taxon>
        <taxon>Chromadorea</taxon>
        <taxon>Rhabditida</taxon>
        <taxon>Tylenchina</taxon>
        <taxon>Tylenchomorpha</taxon>
        <taxon>Tylenchoidea</taxon>
        <taxon>Heteroderidae</taxon>
        <taxon>Heteroderinae</taxon>
        <taxon>Heterodera</taxon>
    </lineage>
</organism>
<feature type="domain" description="PX" evidence="7">
    <location>
        <begin position="152"/>
        <end position="260"/>
    </location>
</feature>
<sequence>MGVDDDNDDEICNNNYVPKASTACGNGPHLISIVKSESGFGFNVKGQISEGGQLRSINGQLYAPLQHVSAVLAGGAADKAGLRKGDRILEVNEVSVEGANHRQVVELIKAGGDRLRLLVISAPLDNFDLADSALSCDDPYLGGVGYDYSEKRSLPITIPCHQTVNANGEQFAAYSIHMAGRHLGSRRYSEFLQLNKLLKEEFPDFPLPKLPRKWPFRLSEQQLDSRRRMLEQYLEKVCAVKVIAESDTVQEFLMEDSGGALSAPLVDVSLRVIVCGNTLSLNIKRHSDTREVFGRVCEELKLGTEAAHFCALFEVIEDSFARKLHDRECPHNIYIQNYSSAASSCLALRKFCFDVEKEKQLCEKDKLFRSICFYQAVEDVNNGIIKAGERLYQLKALQRDDRCIQYLEMARQLDGYSSVVFPQCQFEVPNSDEGGVATMSISSHSIILKVQHEDTQKTRTIFLKWSAIVGYSILPESHVFLLKFLRGESEQELSLISVFSEYMYEICERIGAEKNNELRKS</sequence>
<evidence type="ECO:0000259" key="6">
    <source>
        <dbReference type="PROSITE" id="PS50106"/>
    </source>
</evidence>
<dbReference type="PANTHER" id="PTHR12431">
    <property type="entry name" value="SORTING NEXIN 17 AND 27"/>
    <property type="match status" value="1"/>
</dbReference>
<dbReference type="InterPro" id="IPR037833">
    <property type="entry name" value="SNX27_PX"/>
</dbReference>
<dbReference type="Gene3D" id="3.30.1520.10">
    <property type="entry name" value="Phox-like domain"/>
    <property type="match status" value="1"/>
</dbReference>
<dbReference type="InterPro" id="IPR000159">
    <property type="entry name" value="RA_dom"/>
</dbReference>
<proteinExistence type="predicted"/>
<keyword evidence="4" id="KW-0446">Lipid-binding</keyword>
<keyword evidence="9" id="KW-1185">Reference proteome</keyword>
<dbReference type="EMBL" id="JBICBT010000783">
    <property type="protein sequence ID" value="KAL3101293.1"/>
    <property type="molecule type" value="Genomic_DNA"/>
</dbReference>
<dbReference type="PROSITE" id="PS50195">
    <property type="entry name" value="PX"/>
    <property type="match status" value="1"/>
</dbReference>
<dbReference type="PROSITE" id="PS50106">
    <property type="entry name" value="PDZ"/>
    <property type="match status" value="1"/>
</dbReference>
<evidence type="ECO:0000256" key="3">
    <source>
        <dbReference type="ARBA" id="ARBA00022753"/>
    </source>
</evidence>
<dbReference type="PANTHER" id="PTHR12431:SF19">
    <property type="entry name" value="SORTING NEXIN-27"/>
    <property type="match status" value="1"/>
</dbReference>
<evidence type="ECO:0000256" key="1">
    <source>
        <dbReference type="ARBA" id="ARBA00004184"/>
    </source>
</evidence>
<dbReference type="GO" id="GO:0005769">
    <property type="term" value="C:early endosome"/>
    <property type="evidence" value="ECO:0007669"/>
    <property type="project" value="UniProtKB-SubCell"/>
</dbReference>
<dbReference type="Gene3D" id="3.10.20.90">
    <property type="entry name" value="Phosphatidylinositol 3-kinase Catalytic Subunit, Chain A, domain 1"/>
    <property type="match status" value="1"/>
</dbReference>
<comment type="caution">
    <text evidence="8">The sequence shown here is derived from an EMBL/GenBank/DDBJ whole genome shotgun (WGS) entry which is preliminary data.</text>
</comment>
<accession>A0ABD2KEL7</accession>
<dbReference type="CDD" id="cd23070">
    <property type="entry name" value="PDZ_SNX27-like"/>
    <property type="match status" value="1"/>
</dbReference>
<dbReference type="InterPro" id="IPR001683">
    <property type="entry name" value="PX_dom"/>
</dbReference>
<dbReference type="Pfam" id="PF00788">
    <property type="entry name" value="RA"/>
    <property type="match status" value="1"/>
</dbReference>
<dbReference type="SUPFAM" id="SSF50156">
    <property type="entry name" value="PDZ domain-like"/>
    <property type="match status" value="1"/>
</dbReference>
<keyword evidence="3" id="KW-0967">Endosome</keyword>
<dbReference type="CDD" id="cd06886">
    <property type="entry name" value="PX_SNX27"/>
    <property type="match status" value="1"/>
</dbReference>
<dbReference type="InterPro" id="IPR001478">
    <property type="entry name" value="PDZ"/>
</dbReference>
<dbReference type="InterPro" id="IPR036871">
    <property type="entry name" value="PX_dom_sf"/>
</dbReference>
<evidence type="ECO:0000313" key="9">
    <source>
        <dbReference type="Proteomes" id="UP001620626"/>
    </source>
</evidence>
<dbReference type="SMART" id="SM00228">
    <property type="entry name" value="PDZ"/>
    <property type="match status" value="1"/>
</dbReference>
<dbReference type="SUPFAM" id="SSF64268">
    <property type="entry name" value="PX domain"/>
    <property type="match status" value="1"/>
</dbReference>
<dbReference type="Proteomes" id="UP001620626">
    <property type="component" value="Unassembled WGS sequence"/>
</dbReference>
<gene>
    <name evidence="8" type="ORF">niasHT_028049</name>
</gene>
<dbReference type="GO" id="GO:0016192">
    <property type="term" value="P:vesicle-mediated transport"/>
    <property type="evidence" value="ECO:0007669"/>
    <property type="project" value="UniProtKB-ARBA"/>
</dbReference>
<comment type="subcellular location">
    <subcellularLocation>
        <location evidence="2">Early endosome</location>
    </subcellularLocation>
    <subcellularLocation>
        <location evidence="1">Endomembrane system</location>
        <topology evidence="1">Peripheral membrane protein</topology>
    </subcellularLocation>
</comment>
<dbReference type="FunFam" id="3.30.1520.10:FF:000003">
    <property type="entry name" value="sorting nexin-27 isoform X2"/>
    <property type="match status" value="1"/>
</dbReference>
<dbReference type="Pfam" id="PF00595">
    <property type="entry name" value="PDZ"/>
    <property type="match status" value="1"/>
</dbReference>
<dbReference type="SMART" id="SM00312">
    <property type="entry name" value="PX"/>
    <property type="match status" value="1"/>
</dbReference>
<dbReference type="FunFam" id="2.30.42.10:FF:000061">
    <property type="entry name" value="sorting nexin-27 isoform X2"/>
    <property type="match status" value="1"/>
</dbReference>
<protein>
    <recommendedName>
        <fullName evidence="10">Sorting nexin-27</fullName>
    </recommendedName>
</protein>
<evidence type="ECO:0008006" key="10">
    <source>
        <dbReference type="Google" id="ProtNLM"/>
    </source>
</evidence>
<dbReference type="Gene3D" id="1.20.80.60">
    <property type="match status" value="1"/>
</dbReference>
<evidence type="ECO:0000256" key="5">
    <source>
        <dbReference type="ARBA" id="ARBA00023136"/>
    </source>
</evidence>
<dbReference type="GO" id="GO:0008289">
    <property type="term" value="F:lipid binding"/>
    <property type="evidence" value="ECO:0007669"/>
    <property type="project" value="UniProtKB-KW"/>
</dbReference>
<evidence type="ECO:0000256" key="2">
    <source>
        <dbReference type="ARBA" id="ARBA00004412"/>
    </source>
</evidence>
<dbReference type="Pfam" id="PF00787">
    <property type="entry name" value="PX"/>
    <property type="match status" value="1"/>
</dbReference>
<keyword evidence="5" id="KW-0472">Membrane</keyword>
<feature type="domain" description="PDZ" evidence="6">
    <location>
        <begin position="30"/>
        <end position="123"/>
    </location>
</feature>
<evidence type="ECO:0000313" key="8">
    <source>
        <dbReference type="EMBL" id="KAL3101293.1"/>
    </source>
</evidence>
<dbReference type="AlphaFoldDB" id="A0ABD2KEL7"/>